<proteinExistence type="predicted"/>
<reference evidence="1 2" key="1">
    <citation type="journal article" date="2011" name="PLoS Genet.">
        <title>Genomic analysis of the necrotrophic fungal pathogens Sclerotinia sclerotiorum and Botrytis cinerea.</title>
        <authorList>
            <person name="Amselem J."/>
            <person name="Cuomo C.A."/>
            <person name="van Kan J.A."/>
            <person name="Viaud M."/>
            <person name="Benito E.P."/>
            <person name="Couloux A."/>
            <person name="Coutinho P.M."/>
            <person name="de Vries R.P."/>
            <person name="Dyer P.S."/>
            <person name="Fillinger S."/>
            <person name="Fournier E."/>
            <person name="Gout L."/>
            <person name="Hahn M."/>
            <person name="Kohn L."/>
            <person name="Lapalu N."/>
            <person name="Plummer K.M."/>
            <person name="Pradier J.M."/>
            <person name="Quevillon E."/>
            <person name="Sharon A."/>
            <person name="Simon A."/>
            <person name="ten Have A."/>
            <person name="Tudzynski B."/>
            <person name="Tudzynski P."/>
            <person name="Wincker P."/>
            <person name="Andrew M."/>
            <person name="Anthouard V."/>
            <person name="Beever R.E."/>
            <person name="Beffa R."/>
            <person name="Benoit I."/>
            <person name="Bouzid O."/>
            <person name="Brault B."/>
            <person name="Chen Z."/>
            <person name="Choquer M."/>
            <person name="Collemare J."/>
            <person name="Cotton P."/>
            <person name="Danchin E.G."/>
            <person name="Da Silva C."/>
            <person name="Gautier A."/>
            <person name="Giraud C."/>
            <person name="Giraud T."/>
            <person name="Gonzalez C."/>
            <person name="Grossetete S."/>
            <person name="Guldener U."/>
            <person name="Henrissat B."/>
            <person name="Howlett B.J."/>
            <person name="Kodira C."/>
            <person name="Kretschmer M."/>
            <person name="Lappartient A."/>
            <person name="Leroch M."/>
            <person name="Levis C."/>
            <person name="Mauceli E."/>
            <person name="Neuveglise C."/>
            <person name="Oeser B."/>
            <person name="Pearson M."/>
            <person name="Poulain J."/>
            <person name="Poussereau N."/>
            <person name="Quesneville H."/>
            <person name="Rascle C."/>
            <person name="Schumacher J."/>
            <person name="Segurens B."/>
            <person name="Sexton A."/>
            <person name="Silva E."/>
            <person name="Sirven C."/>
            <person name="Soanes D.M."/>
            <person name="Talbot N.J."/>
            <person name="Templeton M."/>
            <person name="Yandava C."/>
            <person name="Yarden O."/>
            <person name="Zeng Q."/>
            <person name="Rollins J.A."/>
            <person name="Lebrun M.H."/>
            <person name="Dickman M."/>
        </authorList>
    </citation>
    <scope>NUCLEOTIDE SEQUENCE [LARGE SCALE GENOMIC DNA]</scope>
    <source>
        <strain evidence="1 2">B05.10</strain>
    </source>
</reference>
<evidence type="ECO:0000313" key="2">
    <source>
        <dbReference type="Proteomes" id="UP000001798"/>
    </source>
</evidence>
<dbReference type="OrthoDB" id="3500748at2759"/>
<reference evidence="1 2" key="3">
    <citation type="journal article" date="2017" name="Mol. Plant Pathol.">
        <title>A gapless genome sequence of the fungus Botrytis cinerea.</title>
        <authorList>
            <person name="Van Kan J.A."/>
            <person name="Stassen J.H."/>
            <person name="Mosbach A."/>
            <person name="Van Der Lee T.A."/>
            <person name="Faino L."/>
            <person name="Farmer A.D."/>
            <person name="Papasotiriou D.G."/>
            <person name="Zhou S."/>
            <person name="Seidl M.F."/>
            <person name="Cottam E."/>
            <person name="Edel D."/>
            <person name="Hahn M."/>
            <person name="Schwartz D.C."/>
            <person name="Dietrich R.A."/>
            <person name="Widdison S."/>
            <person name="Scalliet G."/>
        </authorList>
    </citation>
    <scope>NUCLEOTIDE SEQUENCE [LARGE SCALE GENOMIC DNA]</scope>
    <source>
        <strain evidence="1 2">B05.10</strain>
    </source>
</reference>
<reference evidence="1 2" key="2">
    <citation type="journal article" date="2012" name="Eukaryot. Cell">
        <title>Genome update of Botrytis cinerea strains B05.10 and T4.</title>
        <authorList>
            <person name="Staats M."/>
            <person name="van Kan J.A."/>
        </authorList>
    </citation>
    <scope>NUCLEOTIDE SEQUENCE [LARGE SCALE GENOMIC DNA]</scope>
    <source>
        <strain evidence="1 2">B05.10</strain>
    </source>
</reference>
<keyword evidence="2" id="KW-1185">Reference proteome</keyword>
<dbReference type="GeneID" id="36394982"/>
<protein>
    <submittedName>
        <fullName evidence="1">Uncharacterized protein</fullName>
    </submittedName>
</protein>
<dbReference type="AlphaFoldDB" id="A0A384K5Z6"/>
<dbReference type="EMBL" id="CP009820">
    <property type="protein sequence ID" value="ATZ58260.1"/>
    <property type="molecule type" value="Genomic_DNA"/>
</dbReference>
<name>A0A384K5Z6_BOTFB</name>
<dbReference type="Proteomes" id="UP000001798">
    <property type="component" value="Chromosome 16"/>
</dbReference>
<dbReference type="VEuPathDB" id="FungiDB:Bcin16g00910"/>
<sequence>MPPVRRTPQDKLRDYNQKNAANLSLIYKGERCPEAQICVLSRVIWIRGEGDFADAVVVSGPILAPESQRERLVVTENSTSRYNWHTYFLRYVNYKETRSHVTVRPVAEADLVERAYPNSNVDRTSPTSTS</sequence>
<dbReference type="RefSeq" id="XP_024553663.1">
    <property type="nucleotide sequence ID" value="XM_024697847.1"/>
</dbReference>
<gene>
    <name evidence="1" type="ORF">BCIN_16g00910</name>
</gene>
<dbReference type="KEGG" id="bfu:BCIN_16g00910"/>
<organism evidence="1 2">
    <name type="scientific">Botryotinia fuckeliana (strain B05.10)</name>
    <name type="common">Noble rot fungus</name>
    <name type="synonym">Botrytis cinerea</name>
    <dbReference type="NCBI Taxonomy" id="332648"/>
    <lineage>
        <taxon>Eukaryota</taxon>
        <taxon>Fungi</taxon>
        <taxon>Dikarya</taxon>
        <taxon>Ascomycota</taxon>
        <taxon>Pezizomycotina</taxon>
        <taxon>Leotiomycetes</taxon>
        <taxon>Helotiales</taxon>
        <taxon>Sclerotiniaceae</taxon>
        <taxon>Botrytis</taxon>
    </lineage>
</organism>
<accession>A0A384K5Z6</accession>
<evidence type="ECO:0000313" key="1">
    <source>
        <dbReference type="EMBL" id="ATZ58260.1"/>
    </source>
</evidence>